<dbReference type="InterPro" id="IPR003594">
    <property type="entry name" value="HATPase_dom"/>
</dbReference>
<keyword evidence="4" id="KW-0808">Transferase</keyword>
<accession>A0A937JZG4</accession>
<feature type="domain" description="Histidine kinase" evidence="7">
    <location>
        <begin position="48"/>
        <end position="260"/>
    </location>
</feature>
<comment type="caution">
    <text evidence="8">The sequence shown here is derived from an EMBL/GenBank/DDBJ whole genome shotgun (WGS) entry which is preliminary data.</text>
</comment>
<dbReference type="InterPro" id="IPR036097">
    <property type="entry name" value="HisK_dim/P_sf"/>
</dbReference>
<reference evidence="8" key="1">
    <citation type="submission" date="2021-01" db="EMBL/GenBank/DDBJ databases">
        <title>Fulvivirga kasyanovii gen. nov., sp nov., a novel member of the phylum Bacteroidetes isolated from seawater in a mussel farm.</title>
        <authorList>
            <person name="Zhao L.-H."/>
            <person name="Wang Z.-J."/>
        </authorList>
    </citation>
    <scope>NUCLEOTIDE SEQUENCE</scope>
    <source>
        <strain evidence="8">2943</strain>
    </source>
</reference>
<evidence type="ECO:0000256" key="5">
    <source>
        <dbReference type="ARBA" id="ARBA00022777"/>
    </source>
</evidence>
<dbReference type="AlphaFoldDB" id="A0A937JZG4"/>
<dbReference type="InterPro" id="IPR004358">
    <property type="entry name" value="Sig_transdc_His_kin-like_C"/>
</dbReference>
<gene>
    <name evidence="8" type="ORF">JL102_03880</name>
</gene>
<organism evidence="8 9">
    <name type="scientific">Fulvivirga sediminis</name>
    <dbReference type="NCBI Taxonomy" id="2803949"/>
    <lineage>
        <taxon>Bacteria</taxon>
        <taxon>Pseudomonadati</taxon>
        <taxon>Bacteroidota</taxon>
        <taxon>Cytophagia</taxon>
        <taxon>Cytophagales</taxon>
        <taxon>Fulvivirgaceae</taxon>
        <taxon>Fulvivirga</taxon>
    </lineage>
</organism>
<evidence type="ECO:0000259" key="7">
    <source>
        <dbReference type="PROSITE" id="PS50109"/>
    </source>
</evidence>
<dbReference type="EC" id="2.7.13.3" evidence="2"/>
<keyword evidence="9" id="KW-1185">Reference proteome</keyword>
<dbReference type="SMART" id="SM00388">
    <property type="entry name" value="HisKA"/>
    <property type="match status" value="1"/>
</dbReference>
<evidence type="ECO:0000256" key="3">
    <source>
        <dbReference type="ARBA" id="ARBA00022553"/>
    </source>
</evidence>
<dbReference type="PANTHER" id="PTHR43711">
    <property type="entry name" value="TWO-COMPONENT HISTIDINE KINASE"/>
    <property type="match status" value="1"/>
</dbReference>
<dbReference type="CDD" id="cd00082">
    <property type="entry name" value="HisKA"/>
    <property type="match status" value="1"/>
</dbReference>
<proteinExistence type="predicted"/>
<dbReference type="CDD" id="cd00075">
    <property type="entry name" value="HATPase"/>
    <property type="match status" value="1"/>
</dbReference>
<dbReference type="SUPFAM" id="SSF47384">
    <property type="entry name" value="Homodimeric domain of signal transducing histidine kinase"/>
    <property type="match status" value="1"/>
</dbReference>
<dbReference type="SUPFAM" id="SSF55874">
    <property type="entry name" value="ATPase domain of HSP90 chaperone/DNA topoisomerase II/histidine kinase"/>
    <property type="match status" value="1"/>
</dbReference>
<evidence type="ECO:0000313" key="9">
    <source>
        <dbReference type="Proteomes" id="UP000659388"/>
    </source>
</evidence>
<dbReference type="InterPro" id="IPR003661">
    <property type="entry name" value="HisK_dim/P_dom"/>
</dbReference>
<sequence length="261" mass="29196">MPYVDNAILDMSVLNQNSSSSRENVLQVNKPLNKKATKEAENTFEFNHLVHDLKSPVNSLKGIVELANINLKGDEAQEYLSMIRNCVNSLESRITSTLDMYQKGTLGRDGELIDFNVLVNNVLASMDHAEGYSDVHFDVNVDVQGQFYSSYATLESILQNLLENAVKYRCQDTKQCKVKVHIKNNYEGVQIRVSDNGIGISDDKLPHIFDAHFKSDLVKSSNGLGLFIVKKAVEKIHGDLKVYSKEGQGTTFLINLPNLND</sequence>
<dbReference type="Pfam" id="PF02518">
    <property type="entry name" value="HATPase_c"/>
    <property type="match status" value="1"/>
</dbReference>
<dbReference type="Gene3D" id="1.10.287.130">
    <property type="match status" value="1"/>
</dbReference>
<dbReference type="InterPro" id="IPR050736">
    <property type="entry name" value="Sensor_HK_Regulatory"/>
</dbReference>
<evidence type="ECO:0000256" key="1">
    <source>
        <dbReference type="ARBA" id="ARBA00000085"/>
    </source>
</evidence>
<dbReference type="Proteomes" id="UP000659388">
    <property type="component" value="Unassembled WGS sequence"/>
</dbReference>
<evidence type="ECO:0000256" key="2">
    <source>
        <dbReference type="ARBA" id="ARBA00012438"/>
    </source>
</evidence>
<dbReference type="InterPro" id="IPR036890">
    <property type="entry name" value="HATPase_C_sf"/>
</dbReference>
<dbReference type="EMBL" id="JAESIY010000002">
    <property type="protein sequence ID" value="MBL3655255.1"/>
    <property type="molecule type" value="Genomic_DNA"/>
</dbReference>
<comment type="catalytic activity">
    <reaction evidence="1">
        <text>ATP + protein L-histidine = ADP + protein N-phospho-L-histidine.</text>
        <dbReference type="EC" id="2.7.13.3"/>
    </reaction>
</comment>
<keyword evidence="5 8" id="KW-0418">Kinase</keyword>
<dbReference type="RefSeq" id="WP_202242785.1">
    <property type="nucleotide sequence ID" value="NZ_JAESIY010000002.1"/>
</dbReference>
<keyword evidence="3" id="KW-0597">Phosphoprotein</keyword>
<dbReference type="InterPro" id="IPR005467">
    <property type="entry name" value="His_kinase_dom"/>
</dbReference>
<dbReference type="GO" id="GO:0000155">
    <property type="term" value="F:phosphorelay sensor kinase activity"/>
    <property type="evidence" value="ECO:0007669"/>
    <property type="project" value="InterPro"/>
</dbReference>
<protein>
    <recommendedName>
        <fullName evidence="2">histidine kinase</fullName>
        <ecNumber evidence="2">2.7.13.3</ecNumber>
    </recommendedName>
</protein>
<keyword evidence="6" id="KW-0902">Two-component regulatory system</keyword>
<dbReference type="Gene3D" id="3.30.565.10">
    <property type="entry name" value="Histidine kinase-like ATPase, C-terminal domain"/>
    <property type="match status" value="1"/>
</dbReference>
<dbReference type="Pfam" id="PF00512">
    <property type="entry name" value="HisKA"/>
    <property type="match status" value="1"/>
</dbReference>
<name>A0A937JZG4_9BACT</name>
<evidence type="ECO:0000256" key="4">
    <source>
        <dbReference type="ARBA" id="ARBA00022679"/>
    </source>
</evidence>
<dbReference type="PRINTS" id="PR00344">
    <property type="entry name" value="BCTRLSENSOR"/>
</dbReference>
<evidence type="ECO:0000256" key="6">
    <source>
        <dbReference type="ARBA" id="ARBA00023012"/>
    </source>
</evidence>
<dbReference type="SMART" id="SM00387">
    <property type="entry name" value="HATPase_c"/>
    <property type="match status" value="1"/>
</dbReference>
<dbReference type="PROSITE" id="PS50109">
    <property type="entry name" value="HIS_KIN"/>
    <property type="match status" value="1"/>
</dbReference>
<evidence type="ECO:0000313" key="8">
    <source>
        <dbReference type="EMBL" id="MBL3655255.1"/>
    </source>
</evidence>
<dbReference type="PANTHER" id="PTHR43711:SF26">
    <property type="entry name" value="SENSOR HISTIDINE KINASE RCSC"/>
    <property type="match status" value="1"/>
</dbReference>